<dbReference type="eggNOG" id="ENOG502S85C">
    <property type="taxonomic scope" value="Eukaryota"/>
</dbReference>
<reference evidence="12 13" key="1">
    <citation type="submission" date="2013-03" db="EMBL/GenBank/DDBJ databases">
        <title>The Genome Sequence of Phialophora europaea CBS 101466.</title>
        <authorList>
            <consortium name="The Broad Institute Genomics Platform"/>
            <person name="Cuomo C."/>
            <person name="de Hoog S."/>
            <person name="Gorbushina A."/>
            <person name="Walker B."/>
            <person name="Young S.K."/>
            <person name="Zeng Q."/>
            <person name="Gargeya S."/>
            <person name="Fitzgerald M."/>
            <person name="Haas B."/>
            <person name="Abouelleil A."/>
            <person name="Allen A.W."/>
            <person name="Alvarado L."/>
            <person name="Arachchi H.M."/>
            <person name="Berlin A.M."/>
            <person name="Chapman S.B."/>
            <person name="Gainer-Dewar J."/>
            <person name="Goldberg J."/>
            <person name="Griggs A."/>
            <person name="Gujja S."/>
            <person name="Hansen M."/>
            <person name="Howarth C."/>
            <person name="Imamovic A."/>
            <person name="Ireland A."/>
            <person name="Larimer J."/>
            <person name="McCowan C."/>
            <person name="Murphy C."/>
            <person name="Pearson M."/>
            <person name="Poon T.W."/>
            <person name="Priest M."/>
            <person name="Roberts A."/>
            <person name="Saif S."/>
            <person name="Shea T."/>
            <person name="Sisk P."/>
            <person name="Sykes S."/>
            <person name="Wortman J."/>
            <person name="Nusbaum C."/>
            <person name="Birren B."/>
        </authorList>
    </citation>
    <scope>NUCLEOTIDE SEQUENCE [LARGE SCALE GENOMIC DNA]</scope>
    <source>
        <strain evidence="12 13">CBS 101466</strain>
    </source>
</reference>
<comment type="subunit">
    <text evidence="9">Homodimer.</text>
</comment>
<keyword evidence="3 9" id="KW-0779">Telomere</keyword>
<feature type="compositionally biased region" description="Basic and acidic residues" evidence="10">
    <location>
        <begin position="326"/>
        <end position="343"/>
    </location>
</feature>
<keyword evidence="6" id="KW-0804">Transcription</keyword>
<dbReference type="EMBL" id="KB822721">
    <property type="protein sequence ID" value="ETN39134.1"/>
    <property type="molecule type" value="Genomic_DNA"/>
</dbReference>
<dbReference type="InterPro" id="IPR013088">
    <property type="entry name" value="Znf_NHR/GATA"/>
</dbReference>
<feature type="region of interest" description="Disordered" evidence="10">
    <location>
        <begin position="797"/>
        <end position="818"/>
    </location>
</feature>
<dbReference type="Pfam" id="PF11626">
    <property type="entry name" value="Rap1_C"/>
    <property type="match status" value="1"/>
</dbReference>
<keyword evidence="4" id="KW-0805">Transcription regulation</keyword>
<feature type="compositionally biased region" description="Basic and acidic residues" evidence="10">
    <location>
        <begin position="550"/>
        <end position="562"/>
    </location>
</feature>
<dbReference type="PROSITE" id="PS50114">
    <property type="entry name" value="GATA_ZN_FINGER_2"/>
    <property type="match status" value="1"/>
</dbReference>
<dbReference type="GO" id="GO:0070187">
    <property type="term" value="C:shelterin complex"/>
    <property type="evidence" value="ECO:0007669"/>
    <property type="project" value="TreeGrafter"/>
</dbReference>
<feature type="compositionally biased region" description="Acidic residues" evidence="10">
    <location>
        <begin position="495"/>
        <end position="504"/>
    </location>
</feature>
<dbReference type="InterPro" id="IPR038104">
    <property type="entry name" value="Rap1_C_sf"/>
</dbReference>
<evidence type="ECO:0000256" key="3">
    <source>
        <dbReference type="ARBA" id="ARBA00022895"/>
    </source>
</evidence>
<keyword evidence="2 9" id="KW-0158">Chromosome</keyword>
<dbReference type="PANTHER" id="PTHR16466">
    <property type="entry name" value="TELOMERE REPEAT-BINDING FACTOR 2-INTERACTING PROTEIN 1"/>
    <property type="match status" value="1"/>
</dbReference>
<dbReference type="SMART" id="SM00401">
    <property type="entry name" value="ZnF_GATA"/>
    <property type="match status" value="1"/>
</dbReference>
<proteinExistence type="inferred from homology"/>
<evidence type="ECO:0000313" key="13">
    <source>
        <dbReference type="Proteomes" id="UP000030752"/>
    </source>
</evidence>
<name>W2RTT8_CYPE1</name>
<feature type="compositionally biased region" description="Polar residues" evidence="10">
    <location>
        <begin position="285"/>
        <end position="296"/>
    </location>
</feature>
<dbReference type="Gene3D" id="1.10.10.60">
    <property type="entry name" value="Homeodomain-like"/>
    <property type="match status" value="1"/>
</dbReference>
<sequence length="946" mass="104742">MASGVVYEGVTQQQDGNETEVSQRAPKLFSGLKLWFSATVPLRSWLIENAKANGAEIVPLDRQADIRLVDHARRLNAPGTHSYTFIEQSIKKGIREDLTAHRVGVTASVDRPVGSIVTGPKGTRTPFTEEEDQFLWNAIKPLEARGGSVAGNEVYKQIARLRPRHTFQSWRDRYLKKVRQQNRSITGQVSLEADLADQADESNAVQPQADAPAQRPLKRQSPPSQGSRKRPRTADGTPEAPERSVGEPRLPLSPIRVKQAIMDHRMPRNNGPLPTPLSPSRNHRVSSTVPTANSHSARPPTLSPERSPRRKPLSTRHPSETVSSPREPREPRNTSAPPKKDPDTEPNELPETYPLNFSPQHYEILFRTTPAILDTDSEHLGTAFDKVAETYSTLGRTGKDWRIFWQNYVLPRYCQQFSVDIKTLDPEARIPSVWSIRRIPKSKDEAPPDIECAQCYIKESVHWRHDKQGRTLCDGCGSLLKQARFRSLSGALSELPEEVEESQEQSDAGNEDVASLQKKAAVVPATVHTHLYSDACVQTSPILEPQDASIKQEEGNHEHAPDPRPPGPNEARKRSTGKSSQSNSQETAASQETSNVMAQAIEGATEEPSSPREPSSSAWETKRVNTGEIETPPTPEHIQAPVGSFSAHDVPDSPLFVPQDSENEPILPSPRQSSPLNLQFFENESPSKILSSFSQRNRRARSPASESGYNFETAPSMSQYWETAPQSPQRSERRLSTQALFEQPTLAAESSEFDLPEPDGGWELLGIPEPTPSEINLDDEEDQVDANVDRDASALEAAPGPDVMSIDSSPSAPGEVDEEPPAISLWLADQRDLYPPSTIRAIVLEHLLSIAIEATSFDFALAAYIIPAMISASKTEDGRRCRREGQWKRLLPKAEKGVWTERDDRSLAGDPDDMGVNGGEMARLQKKHGEGGVQARREFLRAYAEA</sequence>
<protein>
    <recommendedName>
        <fullName evidence="9">DNA-binding protein RAP1</fullName>
    </recommendedName>
</protein>
<keyword evidence="8" id="KW-0862">Zinc</keyword>
<gene>
    <name evidence="12" type="ORF">HMPREF1541_05357</name>
</gene>
<dbReference type="InterPro" id="IPR039595">
    <property type="entry name" value="TE2IP/Rap1"/>
</dbReference>
<evidence type="ECO:0000313" key="12">
    <source>
        <dbReference type="EMBL" id="ETN39134.1"/>
    </source>
</evidence>
<evidence type="ECO:0000256" key="9">
    <source>
        <dbReference type="RuleBase" id="RU367107"/>
    </source>
</evidence>
<evidence type="ECO:0000256" key="6">
    <source>
        <dbReference type="ARBA" id="ARBA00023163"/>
    </source>
</evidence>
<dbReference type="STRING" id="1220924.W2RTT8"/>
<keyword evidence="13" id="KW-1185">Reference proteome</keyword>
<feature type="region of interest" description="Disordered" evidence="10">
    <location>
        <begin position="494"/>
        <end position="515"/>
    </location>
</feature>
<dbReference type="Pfam" id="PF08914">
    <property type="entry name" value="Myb_Rap1"/>
    <property type="match status" value="1"/>
</dbReference>
<evidence type="ECO:0000256" key="5">
    <source>
        <dbReference type="ARBA" id="ARBA00023159"/>
    </source>
</evidence>
<feature type="compositionally biased region" description="Low complexity" evidence="10">
    <location>
        <begin position="606"/>
        <end position="617"/>
    </location>
</feature>
<dbReference type="InterPro" id="IPR000679">
    <property type="entry name" value="Znf_GATA"/>
</dbReference>
<feature type="compositionally biased region" description="Polar residues" evidence="10">
    <location>
        <begin position="577"/>
        <end position="597"/>
    </location>
</feature>
<feature type="region of interest" description="Disordered" evidence="10">
    <location>
        <begin position="1"/>
        <end position="22"/>
    </location>
</feature>
<dbReference type="GeneID" id="19972696"/>
<dbReference type="InParanoid" id="W2RTT8"/>
<comment type="subcellular location">
    <subcellularLocation>
        <location evidence="9">Nucleus</location>
    </subcellularLocation>
    <subcellularLocation>
        <location evidence="9">Chromosome</location>
        <location evidence="9">Telomere</location>
    </subcellularLocation>
</comment>
<dbReference type="AlphaFoldDB" id="W2RTT8"/>
<dbReference type="GO" id="GO:0031848">
    <property type="term" value="P:protection from non-homologous end joining at telomere"/>
    <property type="evidence" value="ECO:0007669"/>
    <property type="project" value="TreeGrafter"/>
</dbReference>
<feature type="region of interest" description="Disordered" evidence="10">
    <location>
        <begin position="199"/>
        <end position="355"/>
    </location>
</feature>
<evidence type="ECO:0000256" key="1">
    <source>
        <dbReference type="ARBA" id="ARBA00010467"/>
    </source>
</evidence>
<dbReference type="Gene3D" id="3.30.50.10">
    <property type="entry name" value="Erythroid Transcription Factor GATA-1, subunit A"/>
    <property type="match status" value="1"/>
</dbReference>
<keyword evidence="8" id="KW-0863">Zinc-finger</keyword>
<dbReference type="GO" id="GO:0008270">
    <property type="term" value="F:zinc ion binding"/>
    <property type="evidence" value="ECO:0007669"/>
    <property type="project" value="UniProtKB-KW"/>
</dbReference>
<feature type="domain" description="GATA-type" evidence="11">
    <location>
        <begin position="446"/>
        <end position="481"/>
    </location>
</feature>
<dbReference type="InterPro" id="IPR021661">
    <property type="entry name" value="Rap1_C"/>
</dbReference>
<keyword evidence="7 9" id="KW-0539">Nucleus</keyword>
<dbReference type="PANTHER" id="PTHR16466:SF6">
    <property type="entry name" value="TELOMERIC REPEAT-BINDING FACTOR 2-INTERACTING PROTEIN 1"/>
    <property type="match status" value="1"/>
</dbReference>
<evidence type="ECO:0000256" key="4">
    <source>
        <dbReference type="ARBA" id="ARBA00023015"/>
    </source>
</evidence>
<evidence type="ECO:0000259" key="11">
    <source>
        <dbReference type="PROSITE" id="PS50114"/>
    </source>
</evidence>
<evidence type="ECO:0000256" key="7">
    <source>
        <dbReference type="ARBA" id="ARBA00023242"/>
    </source>
</evidence>
<feature type="compositionally biased region" description="Polar residues" evidence="10">
    <location>
        <begin position="10"/>
        <end position="22"/>
    </location>
</feature>
<dbReference type="CDD" id="cd11655">
    <property type="entry name" value="rap1_myb-like"/>
    <property type="match status" value="1"/>
</dbReference>
<dbReference type="SUPFAM" id="SSF46689">
    <property type="entry name" value="Homeodomain-like"/>
    <property type="match status" value="1"/>
</dbReference>
<dbReference type="OrthoDB" id="435460at2759"/>
<evidence type="ECO:0000256" key="8">
    <source>
        <dbReference type="PROSITE-ProRule" id="PRU00094"/>
    </source>
</evidence>
<comment type="similarity">
    <text evidence="1 9">Belongs to the RAP1 family.</text>
</comment>
<evidence type="ECO:0000256" key="10">
    <source>
        <dbReference type="SAM" id="MobiDB-lite"/>
    </source>
</evidence>
<dbReference type="GO" id="GO:0042162">
    <property type="term" value="F:telomeric DNA binding"/>
    <property type="evidence" value="ECO:0007669"/>
    <property type="project" value="TreeGrafter"/>
</dbReference>
<dbReference type="GO" id="GO:0010833">
    <property type="term" value="P:telomere maintenance via telomere lengthening"/>
    <property type="evidence" value="ECO:0007669"/>
    <property type="project" value="UniProtKB-UniRule"/>
</dbReference>
<dbReference type="VEuPathDB" id="FungiDB:HMPREF1541_05357"/>
<evidence type="ECO:0000256" key="2">
    <source>
        <dbReference type="ARBA" id="ARBA00022454"/>
    </source>
</evidence>
<feature type="region of interest" description="Disordered" evidence="10">
    <location>
        <begin position="548"/>
        <end position="738"/>
    </location>
</feature>
<dbReference type="SUPFAM" id="SSF57716">
    <property type="entry name" value="Glucocorticoid receptor-like (DNA-binding domain)"/>
    <property type="match status" value="1"/>
</dbReference>
<dbReference type="InterPro" id="IPR009057">
    <property type="entry name" value="Homeodomain-like_sf"/>
</dbReference>
<dbReference type="GO" id="GO:0006355">
    <property type="term" value="P:regulation of DNA-templated transcription"/>
    <property type="evidence" value="ECO:0007669"/>
    <property type="project" value="InterPro"/>
</dbReference>
<dbReference type="Gene3D" id="1.10.10.2170">
    <property type="match status" value="1"/>
</dbReference>
<feature type="compositionally biased region" description="Polar residues" evidence="10">
    <location>
        <begin position="670"/>
        <end position="695"/>
    </location>
</feature>
<comment type="function">
    <text evidence="9">Involved in the regulation of telomere length, clustering and has a specific role in telomere position effect (TPE).</text>
</comment>
<dbReference type="Proteomes" id="UP000030752">
    <property type="component" value="Unassembled WGS sequence"/>
</dbReference>
<dbReference type="HOGENOM" id="CLU_301477_0_0_1"/>
<keyword evidence="5" id="KW-0010">Activator</keyword>
<organism evidence="12 13">
    <name type="scientific">Cyphellophora europaea (strain CBS 101466)</name>
    <name type="common">Phialophora europaea</name>
    <dbReference type="NCBI Taxonomy" id="1220924"/>
    <lineage>
        <taxon>Eukaryota</taxon>
        <taxon>Fungi</taxon>
        <taxon>Dikarya</taxon>
        <taxon>Ascomycota</taxon>
        <taxon>Pezizomycotina</taxon>
        <taxon>Eurotiomycetes</taxon>
        <taxon>Chaetothyriomycetidae</taxon>
        <taxon>Chaetothyriales</taxon>
        <taxon>Cyphellophoraceae</taxon>
        <taxon>Cyphellophora</taxon>
    </lineage>
</organism>
<dbReference type="InterPro" id="IPR015010">
    <property type="entry name" value="TERF2IP_Myb"/>
</dbReference>
<accession>W2RTT8</accession>
<dbReference type="RefSeq" id="XP_008717919.1">
    <property type="nucleotide sequence ID" value="XM_008719697.1"/>
</dbReference>
<keyword evidence="8" id="KW-0479">Metal-binding</keyword>
<feature type="compositionally biased region" description="Polar residues" evidence="10">
    <location>
        <begin position="704"/>
        <end position="729"/>
    </location>
</feature>